<feature type="region of interest" description="Disordered" evidence="1">
    <location>
        <begin position="1"/>
        <end position="29"/>
    </location>
</feature>
<keyword evidence="4" id="KW-1185">Reference proteome</keyword>
<name>A0ABS3SK36_9CELL</name>
<organism evidence="3 4">
    <name type="scientific">Cellulomonas fengjieae</name>
    <dbReference type="NCBI Taxonomy" id="2819978"/>
    <lineage>
        <taxon>Bacteria</taxon>
        <taxon>Bacillati</taxon>
        <taxon>Actinomycetota</taxon>
        <taxon>Actinomycetes</taxon>
        <taxon>Micrococcales</taxon>
        <taxon>Cellulomonadaceae</taxon>
        <taxon>Cellulomonas</taxon>
    </lineage>
</organism>
<dbReference type="RefSeq" id="WP_208290191.1">
    <property type="nucleotide sequence ID" value="NZ_CP074404.1"/>
</dbReference>
<gene>
    <name evidence="3" type="ORF">J4035_15400</name>
</gene>
<accession>A0ABS3SK36</accession>
<evidence type="ECO:0000256" key="2">
    <source>
        <dbReference type="SAM" id="Phobius"/>
    </source>
</evidence>
<keyword evidence="2" id="KW-0472">Membrane</keyword>
<proteinExistence type="predicted"/>
<evidence type="ECO:0000256" key="1">
    <source>
        <dbReference type="SAM" id="MobiDB-lite"/>
    </source>
</evidence>
<dbReference type="EMBL" id="JAGFBM010000009">
    <property type="protein sequence ID" value="MBO3086027.1"/>
    <property type="molecule type" value="Genomic_DNA"/>
</dbReference>
<feature type="transmembrane region" description="Helical" evidence="2">
    <location>
        <begin position="63"/>
        <end position="86"/>
    </location>
</feature>
<protein>
    <submittedName>
        <fullName evidence="3">Uncharacterized protein</fullName>
    </submittedName>
</protein>
<evidence type="ECO:0000313" key="4">
    <source>
        <dbReference type="Proteomes" id="UP000678317"/>
    </source>
</evidence>
<comment type="caution">
    <text evidence="3">The sequence shown here is derived from an EMBL/GenBank/DDBJ whole genome shotgun (WGS) entry which is preliminary data.</text>
</comment>
<evidence type="ECO:0000313" key="3">
    <source>
        <dbReference type="EMBL" id="MBO3086027.1"/>
    </source>
</evidence>
<reference evidence="3 4" key="1">
    <citation type="submission" date="2021-03" db="EMBL/GenBank/DDBJ databases">
        <title>novel species in genus Cellulomonas.</title>
        <authorList>
            <person name="Zhang G."/>
        </authorList>
    </citation>
    <scope>NUCLEOTIDE SEQUENCE [LARGE SCALE GENOMIC DNA]</scope>
    <source>
        <strain evidence="4">zg-ZUI188</strain>
    </source>
</reference>
<dbReference type="Proteomes" id="UP000678317">
    <property type="component" value="Unassembled WGS sequence"/>
</dbReference>
<keyword evidence="2" id="KW-0812">Transmembrane</keyword>
<sequence>MHLDNVPNPRSADRSKLPTTQPGDLRIDPPRLCAASLSFLHGSAPLIDRDRGRRRRGRRPTLGFLWFCSVVTGLVLALALVTVAGAW</sequence>
<keyword evidence="2" id="KW-1133">Transmembrane helix</keyword>